<dbReference type="STRING" id="1209962.L0PB17"/>
<evidence type="ECO:0000256" key="2">
    <source>
        <dbReference type="ARBA" id="ARBA00004604"/>
    </source>
</evidence>
<dbReference type="PANTHER" id="PTHR11097:SF9">
    <property type="entry name" value="EXOSOME COMPLEX COMPONENT RRP43"/>
    <property type="match status" value="1"/>
</dbReference>
<name>L0PB17_PNEJI</name>
<feature type="domain" description="Exoribonuclease phosphorolytic" evidence="11">
    <location>
        <begin position="203"/>
        <end position="268"/>
    </location>
</feature>
<dbReference type="Gene3D" id="3.30.230.70">
    <property type="entry name" value="GHMP Kinase, N-terminal domain"/>
    <property type="match status" value="1"/>
</dbReference>
<keyword evidence="6" id="KW-0271">Exosome</keyword>
<dbReference type="Pfam" id="PF03725">
    <property type="entry name" value="RNase_PH_C"/>
    <property type="match status" value="1"/>
</dbReference>
<evidence type="ECO:0000256" key="5">
    <source>
        <dbReference type="ARBA" id="ARBA00022552"/>
    </source>
</evidence>
<proteinExistence type="inferred from homology"/>
<dbReference type="Proteomes" id="UP000010422">
    <property type="component" value="Unassembled WGS sequence"/>
</dbReference>
<dbReference type="GO" id="GO:0035925">
    <property type="term" value="F:mRNA 3'-UTR AU-rich region binding"/>
    <property type="evidence" value="ECO:0007669"/>
    <property type="project" value="TreeGrafter"/>
</dbReference>
<dbReference type="GO" id="GO:0000467">
    <property type="term" value="P:exonucleolytic trimming to generate mature 3'-end of 5.8S rRNA from tricistronic rRNA transcript (SSU-rRNA, 5.8S rRNA, LSU-rRNA)"/>
    <property type="evidence" value="ECO:0007669"/>
    <property type="project" value="TreeGrafter"/>
</dbReference>
<dbReference type="GO" id="GO:0071035">
    <property type="term" value="P:nuclear polyadenylation-dependent rRNA catabolic process"/>
    <property type="evidence" value="ECO:0007669"/>
    <property type="project" value="TreeGrafter"/>
</dbReference>
<dbReference type="InterPro" id="IPR036345">
    <property type="entry name" value="ExoRNase_PH_dom2_sf"/>
</dbReference>
<evidence type="ECO:0000256" key="4">
    <source>
        <dbReference type="ARBA" id="ARBA00022490"/>
    </source>
</evidence>
<dbReference type="GO" id="GO:0034473">
    <property type="term" value="P:U1 snRNA 3'-end processing"/>
    <property type="evidence" value="ECO:0007669"/>
    <property type="project" value="TreeGrafter"/>
</dbReference>
<dbReference type="GO" id="GO:0000177">
    <property type="term" value="C:cytoplasmic exosome (RNase complex)"/>
    <property type="evidence" value="ECO:0007669"/>
    <property type="project" value="TreeGrafter"/>
</dbReference>
<keyword evidence="4" id="KW-0963">Cytoplasm</keyword>
<dbReference type="InterPro" id="IPR015847">
    <property type="entry name" value="ExoRNase_PH_dom2"/>
</dbReference>
<keyword evidence="5" id="KW-0698">rRNA processing</keyword>
<comment type="similarity">
    <text evidence="3">Belongs to the RNase PH family.</text>
</comment>
<evidence type="ECO:0000313" key="13">
    <source>
        <dbReference type="Proteomes" id="UP000010422"/>
    </source>
</evidence>
<dbReference type="InterPro" id="IPR050590">
    <property type="entry name" value="Exosome_comp_Rrp42_subfam"/>
</dbReference>
<feature type="domain" description="Exoribonuclease phosphorolytic" evidence="10">
    <location>
        <begin position="40"/>
        <end position="175"/>
    </location>
</feature>
<dbReference type="Pfam" id="PF01138">
    <property type="entry name" value="RNase_PH"/>
    <property type="match status" value="1"/>
</dbReference>
<evidence type="ECO:0000256" key="9">
    <source>
        <dbReference type="ARBA" id="ARBA00030617"/>
    </source>
</evidence>
<dbReference type="GO" id="GO:0005730">
    <property type="term" value="C:nucleolus"/>
    <property type="evidence" value="ECO:0007669"/>
    <property type="project" value="UniProtKB-SubCell"/>
</dbReference>
<protein>
    <recommendedName>
        <fullName evidence="9">Ribosomal RNA-processing protein 43</fullName>
    </recommendedName>
</protein>
<dbReference type="VEuPathDB" id="FungiDB:PNEJI1_002314"/>
<evidence type="ECO:0000256" key="1">
    <source>
        <dbReference type="ARBA" id="ARBA00004496"/>
    </source>
</evidence>
<dbReference type="InterPro" id="IPR001247">
    <property type="entry name" value="ExoRNase_PH_dom1"/>
</dbReference>
<dbReference type="AlphaFoldDB" id="L0PB17"/>
<dbReference type="FunCoup" id="L0PB17">
    <property type="interactions" value="465"/>
</dbReference>
<dbReference type="InParanoid" id="L0PB17"/>
<accession>L0PB17</accession>
<dbReference type="SUPFAM" id="SSF54211">
    <property type="entry name" value="Ribosomal protein S5 domain 2-like"/>
    <property type="match status" value="1"/>
</dbReference>
<comment type="subcellular location">
    <subcellularLocation>
        <location evidence="1">Cytoplasm</location>
    </subcellularLocation>
    <subcellularLocation>
        <location evidence="2">Nucleus</location>
        <location evidence="2">Nucleolus</location>
    </subcellularLocation>
</comment>
<dbReference type="GO" id="GO:0034475">
    <property type="term" value="P:U4 snRNA 3'-end processing"/>
    <property type="evidence" value="ECO:0007669"/>
    <property type="project" value="TreeGrafter"/>
</dbReference>
<keyword evidence="7" id="KW-0694">RNA-binding</keyword>
<comment type="caution">
    <text evidence="12">The sequence shown here is derived from an EMBL/GenBank/DDBJ whole genome shotgun (WGS) entry which is preliminary data.</text>
</comment>
<dbReference type="PANTHER" id="PTHR11097">
    <property type="entry name" value="EXOSOME COMPLEX EXONUCLEASE RIBOSOMAL RNA PROCESSING PROTEIN"/>
    <property type="match status" value="1"/>
</dbReference>
<dbReference type="GO" id="GO:0016075">
    <property type="term" value="P:rRNA catabolic process"/>
    <property type="evidence" value="ECO:0007669"/>
    <property type="project" value="TreeGrafter"/>
</dbReference>
<evidence type="ECO:0000256" key="8">
    <source>
        <dbReference type="ARBA" id="ARBA00023242"/>
    </source>
</evidence>
<evidence type="ECO:0000256" key="7">
    <source>
        <dbReference type="ARBA" id="ARBA00022884"/>
    </source>
</evidence>
<dbReference type="GO" id="GO:0071028">
    <property type="term" value="P:nuclear mRNA surveillance"/>
    <property type="evidence" value="ECO:0007669"/>
    <property type="project" value="TreeGrafter"/>
</dbReference>
<dbReference type="EMBL" id="CAKM01000180">
    <property type="protein sequence ID" value="CCJ29382.1"/>
    <property type="molecule type" value="Genomic_DNA"/>
</dbReference>
<organism evidence="13">
    <name type="scientific">Pneumocystis jirovecii</name>
    <name type="common">Human pneumocystis pneumonia agent</name>
    <dbReference type="NCBI Taxonomy" id="42068"/>
    <lineage>
        <taxon>Eukaryota</taxon>
        <taxon>Fungi</taxon>
        <taxon>Dikarya</taxon>
        <taxon>Ascomycota</taxon>
        <taxon>Taphrinomycotina</taxon>
        <taxon>Pneumocystomycetes</taxon>
        <taxon>Pneumocystaceae</taxon>
        <taxon>Pneumocystis</taxon>
    </lineage>
</organism>
<evidence type="ECO:0000313" key="12">
    <source>
        <dbReference type="EMBL" id="CCJ29382.1"/>
    </source>
</evidence>
<evidence type="ECO:0000259" key="10">
    <source>
        <dbReference type="Pfam" id="PF01138"/>
    </source>
</evidence>
<dbReference type="InterPro" id="IPR027408">
    <property type="entry name" value="PNPase/RNase_PH_dom_sf"/>
</dbReference>
<dbReference type="GO" id="GO:0034476">
    <property type="term" value="P:U5 snRNA 3'-end processing"/>
    <property type="evidence" value="ECO:0007669"/>
    <property type="project" value="TreeGrafter"/>
</dbReference>
<evidence type="ECO:0000256" key="3">
    <source>
        <dbReference type="ARBA" id="ARBA00006678"/>
    </source>
</evidence>
<gene>
    <name evidence="12" type="ORF">PNEJI1_002314</name>
</gene>
<dbReference type="SUPFAM" id="SSF55666">
    <property type="entry name" value="Ribonuclease PH domain 2-like"/>
    <property type="match status" value="1"/>
</dbReference>
<evidence type="ECO:0000259" key="11">
    <source>
        <dbReference type="Pfam" id="PF03725"/>
    </source>
</evidence>
<dbReference type="InterPro" id="IPR020568">
    <property type="entry name" value="Ribosomal_Su5_D2-typ_SF"/>
</dbReference>
<keyword evidence="8" id="KW-0539">Nucleus</keyword>
<evidence type="ECO:0000256" key="6">
    <source>
        <dbReference type="ARBA" id="ARBA00022835"/>
    </source>
</evidence>
<dbReference type="GO" id="GO:0000176">
    <property type="term" value="C:nuclear exosome (RNase complex)"/>
    <property type="evidence" value="ECO:0007669"/>
    <property type="project" value="TreeGrafter"/>
</dbReference>
<reference evidence="12 13" key="1">
    <citation type="journal article" date="2012" name="MBio">
        <title>De novo assembly of the Pneumocystis jirovecii genome from a single bronchoalveolar lavage fluid specimen from a patient.</title>
        <authorList>
            <person name="Cisse O.H."/>
            <person name="Pagni M."/>
            <person name="Hauser P.M."/>
        </authorList>
    </citation>
    <scope>NUCLEOTIDE SEQUENCE [LARGE SCALE GENOMIC DNA]</scope>
    <source>
        <strain evidence="12 13">SE8</strain>
    </source>
</reference>
<sequence length="280" mass="31728">MAENTRLSFPPEVYKKIDLRQYFRHFLASSLRPDGRTPLQFRSTSMNTGSLSNTYGSSVARMGDTIFTCGIQAEITKPSIERPLEGWIVPHITFSPICSQKYKSNHHNHIAQAMLQRILSLMHTSNILPLSSLLISEYKAAWVLYVDLICLNYDGNAMDVAWIALISALETTKLPLAIWNEDTESVICKKEYKNLKLNQRLFSASFGIFDGSSKYILSDLNDDEESLISETINIIIGNDKQLLSINKNGGITMTQEMIISCIKLAKERYDELYNLIDKSK</sequence>
<dbReference type="GO" id="GO:0071038">
    <property type="term" value="P:TRAMP-dependent tRNA surveillance pathway"/>
    <property type="evidence" value="ECO:0007669"/>
    <property type="project" value="TreeGrafter"/>
</dbReference>